<dbReference type="EMBL" id="BK015544">
    <property type="protein sequence ID" value="DAE12105.1"/>
    <property type="molecule type" value="Genomic_DNA"/>
</dbReference>
<dbReference type="SUPFAM" id="SSF101386">
    <property type="entry name" value="all-alpha NTP pyrophosphatases"/>
    <property type="match status" value="1"/>
</dbReference>
<accession>A0A8S5PZV9</accession>
<feature type="domain" description="NTP pyrophosphohydrolase MazG-like" evidence="1">
    <location>
        <begin position="26"/>
        <end position="73"/>
    </location>
</feature>
<protein>
    <submittedName>
        <fullName evidence="2">NTP-PPase-like protein</fullName>
    </submittedName>
</protein>
<name>A0A8S5PZV9_9CAUD</name>
<evidence type="ECO:0000313" key="2">
    <source>
        <dbReference type="EMBL" id="DAE12105.1"/>
    </source>
</evidence>
<dbReference type="Pfam" id="PF03819">
    <property type="entry name" value="MazG"/>
    <property type="match status" value="1"/>
</dbReference>
<dbReference type="Gene3D" id="1.10.287.1080">
    <property type="entry name" value="MazG-like"/>
    <property type="match status" value="1"/>
</dbReference>
<reference evidence="2" key="1">
    <citation type="journal article" date="2021" name="Proc. Natl. Acad. Sci. U.S.A.">
        <title>A Catalog of Tens of Thousands of Viruses from Human Metagenomes Reveals Hidden Associations with Chronic Diseases.</title>
        <authorList>
            <person name="Tisza M.J."/>
            <person name="Buck C.B."/>
        </authorList>
    </citation>
    <scope>NUCLEOTIDE SEQUENCE</scope>
    <source>
        <strain evidence="2">CtMOb8</strain>
    </source>
</reference>
<organism evidence="2">
    <name type="scientific">Siphoviridae sp. ctMOb8</name>
    <dbReference type="NCBI Taxonomy" id="2825460"/>
    <lineage>
        <taxon>Viruses</taxon>
        <taxon>Duplodnaviria</taxon>
        <taxon>Heunggongvirae</taxon>
        <taxon>Uroviricota</taxon>
        <taxon>Caudoviricetes</taxon>
    </lineage>
</organism>
<proteinExistence type="predicted"/>
<dbReference type="InterPro" id="IPR004518">
    <property type="entry name" value="MazG-like_dom"/>
</dbReference>
<evidence type="ECO:0000259" key="1">
    <source>
        <dbReference type="Pfam" id="PF03819"/>
    </source>
</evidence>
<sequence length="84" mass="9470">MPNLTLNDYQDKAMSTCMPESDNISYISDEERHLMLSKIGDILWQTARLAKVMGVTLEEVAEENLAKLASRKQRNVIAGDGDER</sequence>